<dbReference type="InterPro" id="IPR014541">
    <property type="entry name" value="Amdntrnsf_FN0238"/>
</dbReference>
<dbReference type="SUPFAM" id="SSF55909">
    <property type="entry name" value="Pentein"/>
    <property type="match status" value="1"/>
</dbReference>
<evidence type="ECO:0000313" key="2">
    <source>
        <dbReference type="EMBL" id="CDW88545.1"/>
    </source>
</evidence>
<dbReference type="PANTHER" id="PTHR43224">
    <property type="entry name" value="AMIDINOTRANSFERASE"/>
    <property type="match status" value="1"/>
</dbReference>
<dbReference type="Proteomes" id="UP000039865">
    <property type="component" value="Unassembled WGS sequence"/>
</dbReference>
<reference evidence="2 3" key="1">
    <citation type="submission" date="2014-06" db="EMBL/GenBank/DDBJ databases">
        <authorList>
            <person name="Swart Estienne"/>
        </authorList>
    </citation>
    <scope>NUCLEOTIDE SEQUENCE [LARGE SCALE GENOMIC DNA]</scope>
    <source>
        <strain evidence="2 3">130c</strain>
    </source>
</reference>
<dbReference type="EMBL" id="CCKQ01016683">
    <property type="protein sequence ID" value="CDW88545.1"/>
    <property type="molecule type" value="Genomic_DNA"/>
</dbReference>
<dbReference type="Gene3D" id="3.75.10.10">
    <property type="entry name" value="L-arginine/glycine Amidinotransferase, Chain A"/>
    <property type="match status" value="1"/>
</dbReference>
<organism evidence="2 3">
    <name type="scientific">Stylonychia lemnae</name>
    <name type="common">Ciliate</name>
    <dbReference type="NCBI Taxonomy" id="5949"/>
    <lineage>
        <taxon>Eukaryota</taxon>
        <taxon>Sar</taxon>
        <taxon>Alveolata</taxon>
        <taxon>Ciliophora</taxon>
        <taxon>Intramacronucleata</taxon>
        <taxon>Spirotrichea</taxon>
        <taxon>Stichotrichia</taxon>
        <taxon>Sporadotrichida</taxon>
        <taxon>Oxytrichidae</taxon>
        <taxon>Stylonychinae</taxon>
        <taxon>Stylonychia</taxon>
    </lineage>
</organism>
<dbReference type="Pfam" id="PF19420">
    <property type="entry name" value="DDAH_eukar"/>
    <property type="match status" value="1"/>
</dbReference>
<feature type="compositionally biased region" description="Polar residues" evidence="1">
    <location>
        <begin position="1"/>
        <end position="17"/>
    </location>
</feature>
<evidence type="ECO:0000256" key="1">
    <source>
        <dbReference type="SAM" id="MobiDB-lite"/>
    </source>
</evidence>
<evidence type="ECO:0000313" key="3">
    <source>
        <dbReference type="Proteomes" id="UP000039865"/>
    </source>
</evidence>
<keyword evidence="3" id="KW-1185">Reference proteome</keyword>
<feature type="region of interest" description="Disordered" evidence="1">
    <location>
        <begin position="1"/>
        <end position="35"/>
    </location>
</feature>
<accession>A0A078B1W2</accession>
<sequence>MLSKQSSCESFSSTNSMDETRSTKSKDSTETDKKQLPTFTNEVVVIRPEVFYENEDCQTDNKFMKSSGLKRQSTNDLAQIEFDKFKETLQSGGIKVVEFAKKDSRAPDAIFPDWFTTHKNDDIPEGVFILYPMKHHSRQLERDQEIIEELSKNYKHFIDLSGWEEKGKALEGKGSLVFDYRNQKIYCSLSPRACGEVVADLIVQWNKISQKQYRSVTFTSYDRKGNIVYHTDCILTLLNDHAVICVTAIKDKKERKRVLIELSNPPINNKPYQILEIDRHEVEGMCANMFNLVDSEGRNCIIMSDRARRTYDPEKFQELQENYIVLVANIDMIELVGGGSTRCMLAEKF</sequence>
<feature type="compositionally biased region" description="Basic and acidic residues" evidence="1">
    <location>
        <begin position="18"/>
        <end position="35"/>
    </location>
</feature>
<dbReference type="AlphaFoldDB" id="A0A078B1W2"/>
<keyword evidence="2" id="KW-0808">Transferase</keyword>
<name>A0A078B1W2_STYLE</name>
<gene>
    <name evidence="2" type="primary">Contig6888.g7371</name>
    <name evidence="2" type="ORF">STYLEM_17667</name>
</gene>
<dbReference type="InParanoid" id="A0A078B1W2"/>
<protein>
    <submittedName>
        <fullName evidence="2">Amidinotransferase</fullName>
    </submittedName>
</protein>
<dbReference type="OrthoDB" id="14321at2759"/>
<proteinExistence type="predicted"/>
<dbReference type="PANTHER" id="PTHR43224:SF1">
    <property type="entry name" value="AMIDINOTRANSFERASE"/>
    <property type="match status" value="1"/>
</dbReference>
<dbReference type="GO" id="GO:0016740">
    <property type="term" value="F:transferase activity"/>
    <property type="evidence" value="ECO:0007669"/>
    <property type="project" value="UniProtKB-KW"/>
</dbReference>